<evidence type="ECO:0000313" key="2">
    <source>
        <dbReference type="EMBL" id="SHN23019.1"/>
    </source>
</evidence>
<dbReference type="Proteomes" id="UP000184111">
    <property type="component" value="Unassembled WGS sequence"/>
</dbReference>
<evidence type="ECO:0000256" key="1">
    <source>
        <dbReference type="SAM" id="MobiDB-lite"/>
    </source>
</evidence>
<sequence length="202" mass="21344">MTEYYSSIGEAIGTAMAHNIRLAHRSLPTASVDAPAHATSSGPDRGALHEGRLPTLDSDINRADHYGVDVVIFHWERQSIRADTRTGINEAACEVFEELGFVEVSAPGLTSHELTADGPWPVHQAHCTAAAGALASAGFTVILDPDLDTDLQVPDVIARYRPSLPDAAALTSPAAAGRDTAHTEQSATPVPPTATSPIHRTR</sequence>
<feature type="region of interest" description="Disordered" evidence="1">
    <location>
        <begin position="171"/>
        <end position="202"/>
    </location>
</feature>
<feature type="region of interest" description="Disordered" evidence="1">
    <location>
        <begin position="31"/>
        <end position="52"/>
    </location>
</feature>
<dbReference type="OrthoDB" id="4249946at2"/>
<dbReference type="EMBL" id="FRBI01000027">
    <property type="protein sequence ID" value="SHN23019.1"/>
    <property type="molecule type" value="Genomic_DNA"/>
</dbReference>
<proteinExistence type="predicted"/>
<name>A0A1M7PZ14_9ACTN</name>
<dbReference type="AlphaFoldDB" id="A0A1M7PZ14"/>
<gene>
    <name evidence="2" type="ORF">SAMN05216499_12766</name>
</gene>
<organism evidence="2 3">
    <name type="scientific">Actinacidiphila paucisporea</name>
    <dbReference type="NCBI Taxonomy" id="310782"/>
    <lineage>
        <taxon>Bacteria</taxon>
        <taxon>Bacillati</taxon>
        <taxon>Actinomycetota</taxon>
        <taxon>Actinomycetes</taxon>
        <taxon>Kitasatosporales</taxon>
        <taxon>Streptomycetaceae</taxon>
        <taxon>Actinacidiphila</taxon>
    </lineage>
</organism>
<accession>A0A1M7PZ14</accession>
<keyword evidence="3" id="KW-1185">Reference proteome</keyword>
<dbReference type="STRING" id="310782.SAMN05216499_12766"/>
<evidence type="ECO:0000313" key="3">
    <source>
        <dbReference type="Proteomes" id="UP000184111"/>
    </source>
</evidence>
<protein>
    <submittedName>
        <fullName evidence="2">Uncharacterized protein</fullName>
    </submittedName>
</protein>
<dbReference type="RefSeq" id="WP_073502054.1">
    <property type="nucleotide sequence ID" value="NZ_FRBI01000027.1"/>
</dbReference>
<reference evidence="2 3" key="1">
    <citation type="submission" date="2016-11" db="EMBL/GenBank/DDBJ databases">
        <authorList>
            <person name="Jaros S."/>
            <person name="Januszkiewicz K."/>
            <person name="Wedrychowicz H."/>
        </authorList>
    </citation>
    <scope>NUCLEOTIDE SEQUENCE [LARGE SCALE GENOMIC DNA]</scope>
    <source>
        <strain evidence="2 3">CGMCC 4.2025</strain>
    </source>
</reference>